<dbReference type="PANTHER" id="PTHR48044:SF29">
    <property type="entry name" value="GLYCOSYLTRANSFERASE"/>
    <property type="match status" value="1"/>
</dbReference>
<dbReference type="Gene3D" id="3.40.50.2000">
    <property type="entry name" value="Glycogen Phosphorylase B"/>
    <property type="match status" value="1"/>
</dbReference>
<name>A0A438HQT8_VITVI</name>
<evidence type="ECO:0000256" key="2">
    <source>
        <dbReference type="ARBA" id="ARBA00022679"/>
    </source>
</evidence>
<keyword evidence="2 3" id="KW-0808">Transferase</keyword>
<evidence type="ECO:0000256" key="1">
    <source>
        <dbReference type="ARBA" id="ARBA00009995"/>
    </source>
</evidence>
<dbReference type="PANTHER" id="PTHR48044">
    <property type="entry name" value="GLYCOSYLTRANSFERASE"/>
    <property type="match status" value="1"/>
</dbReference>
<dbReference type="GO" id="GO:1901137">
    <property type="term" value="P:carbohydrate derivative biosynthetic process"/>
    <property type="evidence" value="ECO:0007669"/>
    <property type="project" value="UniProtKB-ARBA"/>
</dbReference>
<sequence length="67" mass="7192">MVVEGWAPQKKILGHTSIGGFVSHCGWSSIMESIKFGVPIVAIPMQIDQPFNAKLLEAVGVGVEVKK</sequence>
<dbReference type="Proteomes" id="UP000288805">
    <property type="component" value="Unassembled WGS sequence"/>
</dbReference>
<dbReference type="GO" id="GO:0008194">
    <property type="term" value="F:UDP-glycosyltransferase activity"/>
    <property type="evidence" value="ECO:0007669"/>
    <property type="project" value="InterPro"/>
</dbReference>
<dbReference type="PROSITE" id="PS00375">
    <property type="entry name" value="UDPGT"/>
    <property type="match status" value="1"/>
</dbReference>
<dbReference type="SUPFAM" id="SSF53756">
    <property type="entry name" value="UDP-Glycosyltransferase/glycogen phosphorylase"/>
    <property type="match status" value="1"/>
</dbReference>
<keyword evidence="3" id="KW-0328">Glycosyltransferase</keyword>
<dbReference type="Pfam" id="PF00201">
    <property type="entry name" value="UDPGT"/>
    <property type="match status" value="1"/>
</dbReference>
<comment type="caution">
    <text evidence="4">The sequence shown here is derived from an EMBL/GenBank/DDBJ whole genome shotgun (WGS) entry which is preliminary data.</text>
</comment>
<evidence type="ECO:0000313" key="5">
    <source>
        <dbReference type="Proteomes" id="UP000288805"/>
    </source>
</evidence>
<organism evidence="4 5">
    <name type="scientific">Vitis vinifera</name>
    <name type="common">Grape</name>
    <dbReference type="NCBI Taxonomy" id="29760"/>
    <lineage>
        <taxon>Eukaryota</taxon>
        <taxon>Viridiplantae</taxon>
        <taxon>Streptophyta</taxon>
        <taxon>Embryophyta</taxon>
        <taxon>Tracheophyta</taxon>
        <taxon>Spermatophyta</taxon>
        <taxon>Magnoliopsida</taxon>
        <taxon>eudicotyledons</taxon>
        <taxon>Gunneridae</taxon>
        <taxon>Pentapetalae</taxon>
        <taxon>rosids</taxon>
        <taxon>Vitales</taxon>
        <taxon>Vitaceae</taxon>
        <taxon>Viteae</taxon>
        <taxon>Vitis</taxon>
    </lineage>
</organism>
<comment type="similarity">
    <text evidence="1 3">Belongs to the UDP-glycosyltransferase family.</text>
</comment>
<gene>
    <name evidence="4" type="primary">UGAT_0</name>
    <name evidence="4" type="ORF">CK203_036068</name>
</gene>
<dbReference type="EMBL" id="QGNW01000189">
    <property type="protein sequence ID" value="RVW86828.1"/>
    <property type="molecule type" value="Genomic_DNA"/>
</dbReference>
<evidence type="ECO:0000256" key="3">
    <source>
        <dbReference type="RuleBase" id="RU003718"/>
    </source>
</evidence>
<reference evidence="4 5" key="1">
    <citation type="journal article" date="2018" name="PLoS Genet.">
        <title>Population sequencing reveals clonal diversity and ancestral inbreeding in the grapevine cultivar Chardonnay.</title>
        <authorList>
            <person name="Roach M.J."/>
            <person name="Johnson D.L."/>
            <person name="Bohlmann J."/>
            <person name="van Vuuren H.J."/>
            <person name="Jones S.J."/>
            <person name="Pretorius I.S."/>
            <person name="Schmidt S.A."/>
            <person name="Borneman A.R."/>
        </authorList>
    </citation>
    <scope>NUCLEOTIDE SEQUENCE [LARGE SCALE GENOMIC DNA]</scope>
    <source>
        <strain evidence="5">cv. Chardonnay</strain>
        <tissue evidence="4">Leaf</tissue>
    </source>
</reference>
<dbReference type="AlphaFoldDB" id="A0A438HQT8"/>
<dbReference type="InterPro" id="IPR035595">
    <property type="entry name" value="UDP_glycos_trans_CS"/>
</dbReference>
<protein>
    <submittedName>
        <fullName evidence="4">Cyanidin-3-O-glucoside 2-O-glucuronosyltransferase</fullName>
    </submittedName>
</protein>
<dbReference type="InterPro" id="IPR002213">
    <property type="entry name" value="UDP_glucos_trans"/>
</dbReference>
<evidence type="ECO:0000313" key="4">
    <source>
        <dbReference type="EMBL" id="RVW86828.1"/>
    </source>
</evidence>
<accession>A0A438HQT8</accession>
<proteinExistence type="inferred from homology"/>